<dbReference type="Pfam" id="PF05331">
    <property type="entry name" value="DUF742"/>
    <property type="match status" value="1"/>
</dbReference>
<feature type="region of interest" description="Disordered" evidence="1">
    <location>
        <begin position="1"/>
        <end position="154"/>
    </location>
</feature>
<evidence type="ECO:0008006" key="4">
    <source>
        <dbReference type="Google" id="ProtNLM"/>
    </source>
</evidence>
<proteinExistence type="predicted"/>
<feature type="compositionally biased region" description="Low complexity" evidence="1">
    <location>
        <begin position="108"/>
        <end position="141"/>
    </location>
</feature>
<dbReference type="PANTHER" id="PTHR36221:SF1">
    <property type="entry name" value="DUF742 DOMAIN-CONTAINING PROTEIN"/>
    <property type="match status" value="1"/>
</dbReference>
<dbReference type="EMBL" id="JACHWU010000001">
    <property type="protein sequence ID" value="MBB3050316.1"/>
    <property type="molecule type" value="Genomic_DNA"/>
</dbReference>
<protein>
    <recommendedName>
        <fullName evidence="4">DUF742 domain-containing protein</fullName>
    </recommendedName>
</protein>
<name>A0A839RXY6_9PSEU</name>
<sequence>MTPAREWDPSDWDALHEGGDREYDAPDRFDLGSLPRQPAPGRPPAGQHPPGRHSAERFPPPPQPGHSRNEHQFPPAPSPYQPPASEPFSADQPPSEAFPPESRPPAPRRSSSSPSFPPASRGGAQSGHSASGQGASGHSASGYGGAAEPAEPRRMHRSLVRPYARTGGRVAPATDLQLESLVSAYDVAGATASGAVASTVQRFICDLCTEEIKSIAEIAAYARLPLGVVKVIVSDLADAGAVSIQRPGRVTGDRSSQAFMERILEGLKAL</sequence>
<comment type="caution">
    <text evidence="2">The sequence shown here is derived from an EMBL/GenBank/DDBJ whole genome shotgun (WGS) entry which is preliminary data.</text>
</comment>
<organism evidence="2 3">
    <name type="scientific">Prauserella isguenensis</name>
    <dbReference type="NCBI Taxonomy" id="1470180"/>
    <lineage>
        <taxon>Bacteria</taxon>
        <taxon>Bacillati</taxon>
        <taxon>Actinomycetota</taxon>
        <taxon>Actinomycetes</taxon>
        <taxon>Pseudonocardiales</taxon>
        <taxon>Pseudonocardiaceae</taxon>
        <taxon>Prauserella</taxon>
    </lineage>
</organism>
<evidence type="ECO:0000313" key="2">
    <source>
        <dbReference type="EMBL" id="MBB3050316.1"/>
    </source>
</evidence>
<reference evidence="2 3" key="1">
    <citation type="submission" date="2020-08" db="EMBL/GenBank/DDBJ databases">
        <title>Genomic Encyclopedia of Type Strains, Phase III (KMG-III): the genomes of soil and plant-associated and newly described type strains.</title>
        <authorList>
            <person name="Whitman W."/>
        </authorList>
    </citation>
    <scope>NUCLEOTIDE SEQUENCE [LARGE SCALE GENOMIC DNA]</scope>
    <source>
        <strain evidence="2 3">CECT 8577</strain>
    </source>
</reference>
<gene>
    <name evidence="2" type="ORF">FHS23_001311</name>
</gene>
<feature type="compositionally biased region" description="Pro residues" evidence="1">
    <location>
        <begin position="37"/>
        <end position="47"/>
    </location>
</feature>
<keyword evidence="3" id="KW-1185">Reference proteome</keyword>
<evidence type="ECO:0000256" key="1">
    <source>
        <dbReference type="SAM" id="MobiDB-lite"/>
    </source>
</evidence>
<dbReference type="Proteomes" id="UP000550714">
    <property type="component" value="Unassembled WGS sequence"/>
</dbReference>
<evidence type="ECO:0000313" key="3">
    <source>
        <dbReference type="Proteomes" id="UP000550714"/>
    </source>
</evidence>
<dbReference type="PANTHER" id="PTHR36221">
    <property type="entry name" value="DUF742 DOMAIN-CONTAINING PROTEIN"/>
    <property type="match status" value="1"/>
</dbReference>
<dbReference type="InterPro" id="IPR007995">
    <property type="entry name" value="DUF742"/>
</dbReference>
<feature type="compositionally biased region" description="Basic and acidic residues" evidence="1">
    <location>
        <begin position="1"/>
        <end position="30"/>
    </location>
</feature>
<feature type="compositionally biased region" description="Pro residues" evidence="1">
    <location>
        <begin position="74"/>
        <end position="85"/>
    </location>
</feature>
<accession>A0A839RXY6</accession>
<dbReference type="RefSeq" id="WP_343053687.1">
    <property type="nucleotide sequence ID" value="NZ_JACHWU010000001.1"/>
</dbReference>
<dbReference type="AlphaFoldDB" id="A0A839RXY6"/>